<accession>A0A816HAU4</accession>
<gene>
    <name evidence="1" type="ORF">GPM918_LOCUS46714</name>
    <name evidence="2" type="ORF">SRO942_LOCUS51456</name>
</gene>
<reference evidence="1" key="1">
    <citation type="submission" date="2021-02" db="EMBL/GenBank/DDBJ databases">
        <authorList>
            <person name="Nowell W R."/>
        </authorList>
    </citation>
    <scope>NUCLEOTIDE SEQUENCE</scope>
</reference>
<feature type="non-terminal residue" evidence="1">
    <location>
        <position position="1"/>
    </location>
</feature>
<comment type="caution">
    <text evidence="1">The sequence shown here is derived from an EMBL/GenBank/DDBJ whole genome shotgun (WGS) entry which is preliminary data.</text>
</comment>
<protein>
    <submittedName>
        <fullName evidence="1">Uncharacterized protein</fullName>
    </submittedName>
</protein>
<dbReference type="EMBL" id="CAJNOQ010070150">
    <property type="protein sequence ID" value="CAF1685274.1"/>
    <property type="molecule type" value="Genomic_DNA"/>
</dbReference>
<evidence type="ECO:0000313" key="1">
    <source>
        <dbReference type="EMBL" id="CAF1685274.1"/>
    </source>
</evidence>
<proteinExistence type="predicted"/>
<feature type="non-terminal residue" evidence="1">
    <location>
        <position position="60"/>
    </location>
</feature>
<sequence>DVEEEEDSANDNCNIGISLEHIERILSSMACAVIEWIASSDNSSADTSFLLRLTDALNGG</sequence>
<name>A0A816HAU4_9BILA</name>
<dbReference type="Proteomes" id="UP000681722">
    <property type="component" value="Unassembled WGS sequence"/>
</dbReference>
<organism evidence="1 3">
    <name type="scientific">Didymodactylos carnosus</name>
    <dbReference type="NCBI Taxonomy" id="1234261"/>
    <lineage>
        <taxon>Eukaryota</taxon>
        <taxon>Metazoa</taxon>
        <taxon>Spiralia</taxon>
        <taxon>Gnathifera</taxon>
        <taxon>Rotifera</taxon>
        <taxon>Eurotatoria</taxon>
        <taxon>Bdelloidea</taxon>
        <taxon>Philodinida</taxon>
        <taxon>Philodinidae</taxon>
        <taxon>Didymodactylos</taxon>
    </lineage>
</organism>
<dbReference type="Proteomes" id="UP000663829">
    <property type="component" value="Unassembled WGS sequence"/>
</dbReference>
<evidence type="ECO:0000313" key="2">
    <source>
        <dbReference type="EMBL" id="CAF4703844.1"/>
    </source>
</evidence>
<dbReference type="EMBL" id="CAJOBC010163664">
    <property type="protein sequence ID" value="CAF4703844.1"/>
    <property type="molecule type" value="Genomic_DNA"/>
</dbReference>
<dbReference type="AlphaFoldDB" id="A0A816HAU4"/>
<evidence type="ECO:0000313" key="3">
    <source>
        <dbReference type="Proteomes" id="UP000663829"/>
    </source>
</evidence>
<keyword evidence="3" id="KW-1185">Reference proteome</keyword>